<keyword evidence="3" id="KW-1185">Reference proteome</keyword>
<protein>
    <submittedName>
        <fullName evidence="2">Uncharacterized protein</fullName>
    </submittedName>
</protein>
<gene>
    <name evidence="2" type="ORF">MAR_033363</name>
</gene>
<sequence length="143" mass="15636">MIAGCSVKAVYLTCLKGGMQMDTTCWEIVDIQLRDCCSPPTWHHIMEQKKATTEVTKSHELLWRDLLDNSRKACCVLHNICKERAIPIKGDDDSDDEDDNADDQLAQGVQLPPNGHDFHAGAAVTAAVVVSVVAATTSRTVDN</sequence>
<feature type="non-terminal residue" evidence="2">
    <location>
        <position position="143"/>
    </location>
</feature>
<feature type="compositionally biased region" description="Acidic residues" evidence="1">
    <location>
        <begin position="92"/>
        <end position="102"/>
    </location>
</feature>
<reference evidence="2" key="1">
    <citation type="submission" date="2022-11" db="EMBL/GenBank/DDBJ databases">
        <title>Centuries of genome instability and evolution in soft-shell clam transmissible cancer (bioRxiv).</title>
        <authorList>
            <person name="Hart S.F.M."/>
            <person name="Yonemitsu M.A."/>
            <person name="Giersch R.M."/>
            <person name="Beal B.F."/>
            <person name="Arriagada G."/>
            <person name="Davis B.W."/>
            <person name="Ostrander E.A."/>
            <person name="Goff S.P."/>
            <person name="Metzger M.J."/>
        </authorList>
    </citation>
    <scope>NUCLEOTIDE SEQUENCE</scope>
    <source>
        <strain evidence="2">MELC-2E11</strain>
        <tissue evidence="2">Siphon/mantle</tissue>
    </source>
</reference>
<evidence type="ECO:0000256" key="1">
    <source>
        <dbReference type="SAM" id="MobiDB-lite"/>
    </source>
</evidence>
<dbReference type="Proteomes" id="UP001164746">
    <property type="component" value="Chromosome 17"/>
</dbReference>
<proteinExistence type="predicted"/>
<evidence type="ECO:0000313" key="3">
    <source>
        <dbReference type="Proteomes" id="UP001164746"/>
    </source>
</evidence>
<organism evidence="2 3">
    <name type="scientific">Mya arenaria</name>
    <name type="common">Soft-shell clam</name>
    <dbReference type="NCBI Taxonomy" id="6604"/>
    <lineage>
        <taxon>Eukaryota</taxon>
        <taxon>Metazoa</taxon>
        <taxon>Spiralia</taxon>
        <taxon>Lophotrochozoa</taxon>
        <taxon>Mollusca</taxon>
        <taxon>Bivalvia</taxon>
        <taxon>Autobranchia</taxon>
        <taxon>Heteroconchia</taxon>
        <taxon>Euheterodonta</taxon>
        <taxon>Imparidentia</taxon>
        <taxon>Neoheterodontei</taxon>
        <taxon>Myida</taxon>
        <taxon>Myoidea</taxon>
        <taxon>Myidae</taxon>
        <taxon>Mya</taxon>
    </lineage>
</organism>
<accession>A0ABY7GI46</accession>
<dbReference type="EMBL" id="CP111028">
    <property type="protein sequence ID" value="WAR30821.1"/>
    <property type="molecule type" value="Genomic_DNA"/>
</dbReference>
<feature type="region of interest" description="Disordered" evidence="1">
    <location>
        <begin position="87"/>
        <end position="112"/>
    </location>
</feature>
<evidence type="ECO:0000313" key="2">
    <source>
        <dbReference type="EMBL" id="WAR30821.1"/>
    </source>
</evidence>
<name>A0ABY7GI46_MYAAR</name>